<accession>S7MFF4</accession>
<dbReference type="AlphaFoldDB" id="S7MFF4"/>
<gene>
    <name evidence="2" type="ORF">D623_10014736</name>
</gene>
<dbReference type="Proteomes" id="UP000052978">
    <property type="component" value="Unassembled WGS sequence"/>
</dbReference>
<dbReference type="eggNOG" id="KOG0603">
    <property type="taxonomic scope" value="Eukaryota"/>
</dbReference>
<evidence type="ECO:0000313" key="2">
    <source>
        <dbReference type="EMBL" id="EPQ02030.1"/>
    </source>
</evidence>
<proteinExistence type="predicted"/>
<reference evidence="2 3" key="1">
    <citation type="journal article" date="2013" name="Nat. Commun.">
        <title>Genome analysis reveals insights into physiology and longevity of the Brandt's bat Myotis brandtii.</title>
        <authorList>
            <person name="Seim I."/>
            <person name="Fang X."/>
            <person name="Xiong Z."/>
            <person name="Lobanov A.V."/>
            <person name="Huang Z."/>
            <person name="Ma S."/>
            <person name="Feng Y."/>
            <person name="Turanov A.A."/>
            <person name="Zhu Y."/>
            <person name="Lenz T.L."/>
            <person name="Gerashchenko M.V."/>
            <person name="Fan D."/>
            <person name="Hee Yim S."/>
            <person name="Yao X."/>
            <person name="Jordan D."/>
            <person name="Xiong Y."/>
            <person name="Ma Y."/>
            <person name="Lyapunov A.N."/>
            <person name="Chen G."/>
            <person name="Kulakova O.I."/>
            <person name="Sun Y."/>
            <person name="Lee S.G."/>
            <person name="Bronson R.T."/>
            <person name="Moskalev A.A."/>
            <person name="Sunyaev S.R."/>
            <person name="Zhang G."/>
            <person name="Krogh A."/>
            <person name="Wang J."/>
            <person name="Gladyshev V.N."/>
        </authorList>
    </citation>
    <scope>NUCLEOTIDE SEQUENCE [LARGE SCALE GENOMIC DNA]</scope>
</reference>
<dbReference type="EMBL" id="KE161144">
    <property type="protein sequence ID" value="EPQ02030.1"/>
    <property type="molecule type" value="Genomic_DNA"/>
</dbReference>
<sequence>MAAASSDPTLTPPLEPSKTPEEDMALDSTPTTDADAAEEEVTTRILLQGCLGGGVLKVTVLTGYLGGYLGVRGLFI</sequence>
<feature type="region of interest" description="Disordered" evidence="1">
    <location>
        <begin position="1"/>
        <end position="39"/>
    </location>
</feature>
<evidence type="ECO:0000313" key="3">
    <source>
        <dbReference type="Proteomes" id="UP000052978"/>
    </source>
</evidence>
<evidence type="ECO:0000256" key="1">
    <source>
        <dbReference type="SAM" id="MobiDB-lite"/>
    </source>
</evidence>
<protein>
    <submittedName>
        <fullName evidence="2">Uncharacterized protein</fullName>
    </submittedName>
</protein>
<organism evidence="2 3">
    <name type="scientific">Myotis brandtii</name>
    <name type="common">Brandt's bat</name>
    <dbReference type="NCBI Taxonomy" id="109478"/>
    <lineage>
        <taxon>Eukaryota</taxon>
        <taxon>Metazoa</taxon>
        <taxon>Chordata</taxon>
        <taxon>Craniata</taxon>
        <taxon>Vertebrata</taxon>
        <taxon>Euteleostomi</taxon>
        <taxon>Mammalia</taxon>
        <taxon>Eutheria</taxon>
        <taxon>Laurasiatheria</taxon>
        <taxon>Chiroptera</taxon>
        <taxon>Yangochiroptera</taxon>
        <taxon>Vespertilionidae</taxon>
        <taxon>Myotis</taxon>
    </lineage>
</organism>
<name>S7MFF4_MYOBR</name>
<keyword evidence="3" id="KW-1185">Reference proteome</keyword>